<evidence type="ECO:0000256" key="2">
    <source>
        <dbReference type="ARBA" id="ARBA00022617"/>
    </source>
</evidence>
<dbReference type="Pfam" id="PF00067">
    <property type="entry name" value="p450"/>
    <property type="match status" value="1"/>
</dbReference>
<dbReference type="Gene3D" id="1.10.630.10">
    <property type="entry name" value="Cytochrome P450"/>
    <property type="match status" value="1"/>
</dbReference>
<dbReference type="GO" id="GO:0005506">
    <property type="term" value="F:iron ion binding"/>
    <property type="evidence" value="ECO:0007669"/>
    <property type="project" value="InterPro"/>
</dbReference>
<dbReference type="PRINTS" id="PR00463">
    <property type="entry name" value="EP450I"/>
</dbReference>
<dbReference type="KEGG" id="sbi:8081807"/>
<evidence type="ECO:0000256" key="7">
    <source>
        <dbReference type="PIRSR" id="PIRSR602401-1"/>
    </source>
</evidence>
<keyword evidence="6 8" id="KW-0503">Monooxygenase</keyword>
<keyword evidence="4 8" id="KW-0560">Oxidoreductase</keyword>
<dbReference type="FunFam" id="1.10.630.10:FF:000043">
    <property type="entry name" value="Cytochrome P450 99A2"/>
    <property type="match status" value="1"/>
</dbReference>
<evidence type="ECO:0000256" key="5">
    <source>
        <dbReference type="ARBA" id="ARBA00023004"/>
    </source>
</evidence>
<dbReference type="PRINTS" id="PR00385">
    <property type="entry name" value="P450"/>
</dbReference>
<gene>
    <name evidence="9" type="ORF">BDA96_02G094100</name>
</gene>
<organism evidence="9 10">
    <name type="scientific">Sorghum bicolor</name>
    <name type="common">Sorghum</name>
    <name type="synonym">Sorghum vulgare</name>
    <dbReference type="NCBI Taxonomy" id="4558"/>
    <lineage>
        <taxon>Eukaryota</taxon>
        <taxon>Viridiplantae</taxon>
        <taxon>Streptophyta</taxon>
        <taxon>Embryophyta</taxon>
        <taxon>Tracheophyta</taxon>
        <taxon>Spermatophyta</taxon>
        <taxon>Magnoliopsida</taxon>
        <taxon>Liliopsida</taxon>
        <taxon>Poales</taxon>
        <taxon>Poaceae</taxon>
        <taxon>PACMAD clade</taxon>
        <taxon>Panicoideae</taxon>
        <taxon>Andropogonodae</taxon>
        <taxon>Andropogoneae</taxon>
        <taxon>Sorghinae</taxon>
        <taxon>Sorghum</taxon>
    </lineage>
</organism>
<proteinExistence type="inferred from homology"/>
<reference evidence="9" key="1">
    <citation type="journal article" date="2019" name="BMC Genomics">
        <title>A new reference genome for Sorghum bicolor reveals high levels of sequence similarity between sweet and grain genotypes: implications for the genetics of sugar metabolism.</title>
        <authorList>
            <person name="Cooper E.A."/>
            <person name="Brenton Z.W."/>
            <person name="Flinn B.S."/>
            <person name="Jenkins J."/>
            <person name="Shu S."/>
            <person name="Flowers D."/>
            <person name="Luo F."/>
            <person name="Wang Y."/>
            <person name="Xia P."/>
            <person name="Barry K."/>
            <person name="Daum C."/>
            <person name="Lipzen A."/>
            <person name="Yoshinaga Y."/>
            <person name="Schmutz J."/>
            <person name="Saski C."/>
            <person name="Vermerris W."/>
            <person name="Kresovich S."/>
        </authorList>
    </citation>
    <scope>NUCLEOTIDE SEQUENCE</scope>
</reference>
<dbReference type="GO" id="GO:0020037">
    <property type="term" value="F:heme binding"/>
    <property type="evidence" value="ECO:0007669"/>
    <property type="project" value="InterPro"/>
</dbReference>
<protein>
    <submittedName>
        <fullName evidence="9">Uncharacterized protein</fullName>
    </submittedName>
</protein>
<evidence type="ECO:0000313" key="9">
    <source>
        <dbReference type="EMBL" id="KAG0542330.1"/>
    </source>
</evidence>
<dbReference type="OMA" id="ICYDMFQ"/>
<keyword evidence="2 7" id="KW-0349">Heme</keyword>
<dbReference type="PANTHER" id="PTHR47955:SF8">
    <property type="entry name" value="CYTOCHROME P450 71D11-LIKE"/>
    <property type="match status" value="1"/>
</dbReference>
<dbReference type="InterPro" id="IPR002401">
    <property type="entry name" value="Cyt_P450_E_grp-I"/>
</dbReference>
<evidence type="ECO:0000256" key="8">
    <source>
        <dbReference type="RuleBase" id="RU000461"/>
    </source>
</evidence>
<comment type="cofactor">
    <cofactor evidence="7">
        <name>heme</name>
        <dbReference type="ChEBI" id="CHEBI:30413"/>
    </cofactor>
</comment>
<evidence type="ECO:0000256" key="6">
    <source>
        <dbReference type="ARBA" id="ARBA00023033"/>
    </source>
</evidence>
<dbReference type="SUPFAM" id="SSF48264">
    <property type="entry name" value="Cytochrome P450"/>
    <property type="match status" value="1"/>
</dbReference>
<evidence type="ECO:0000313" key="10">
    <source>
        <dbReference type="Proteomes" id="UP000807115"/>
    </source>
</evidence>
<evidence type="ECO:0000256" key="3">
    <source>
        <dbReference type="ARBA" id="ARBA00022723"/>
    </source>
</evidence>
<dbReference type="Gramene" id="EER98276">
    <property type="protein sequence ID" value="EER98276"/>
    <property type="gene ID" value="SORBI_3002G090900"/>
</dbReference>
<feature type="binding site" description="axial binding residue" evidence="7">
    <location>
        <position position="461"/>
    </location>
    <ligand>
        <name>heme</name>
        <dbReference type="ChEBI" id="CHEBI:30413"/>
    </ligand>
    <ligandPart>
        <name>Fe</name>
        <dbReference type="ChEBI" id="CHEBI:18248"/>
    </ligandPart>
</feature>
<dbReference type="InterPro" id="IPR036396">
    <property type="entry name" value="Cyt_P450_sf"/>
</dbReference>
<evidence type="ECO:0000256" key="1">
    <source>
        <dbReference type="ARBA" id="ARBA00010617"/>
    </source>
</evidence>
<dbReference type="GO" id="GO:0004497">
    <property type="term" value="F:monooxygenase activity"/>
    <property type="evidence" value="ECO:0007669"/>
    <property type="project" value="UniProtKB-KW"/>
</dbReference>
<reference evidence="9" key="2">
    <citation type="submission" date="2020-10" db="EMBL/GenBank/DDBJ databases">
        <authorList>
            <person name="Cooper E.A."/>
            <person name="Brenton Z.W."/>
            <person name="Flinn B.S."/>
            <person name="Jenkins J."/>
            <person name="Shu S."/>
            <person name="Flowers D."/>
            <person name="Luo F."/>
            <person name="Wang Y."/>
            <person name="Xia P."/>
            <person name="Barry K."/>
            <person name="Daum C."/>
            <person name="Lipzen A."/>
            <person name="Yoshinaga Y."/>
            <person name="Schmutz J."/>
            <person name="Saski C."/>
            <person name="Vermerris W."/>
            <person name="Kresovich S."/>
        </authorList>
    </citation>
    <scope>NUCLEOTIDE SEQUENCE</scope>
</reference>
<dbReference type="EMBL" id="CM027681">
    <property type="protein sequence ID" value="KAG0542330.1"/>
    <property type="molecule type" value="Genomic_DNA"/>
</dbReference>
<dbReference type="AlphaFoldDB" id="A0A921RMH4"/>
<dbReference type="InterPro" id="IPR001128">
    <property type="entry name" value="Cyt_P450"/>
</dbReference>
<evidence type="ECO:0000256" key="4">
    <source>
        <dbReference type="ARBA" id="ARBA00023002"/>
    </source>
</evidence>
<keyword evidence="5 7" id="KW-0408">Iron</keyword>
<dbReference type="SMR" id="A0A921RMH4"/>
<dbReference type="CDD" id="cd11072">
    <property type="entry name" value="CYP71-like"/>
    <property type="match status" value="1"/>
</dbReference>
<dbReference type="PROSITE" id="PS00086">
    <property type="entry name" value="CYTOCHROME_P450"/>
    <property type="match status" value="1"/>
</dbReference>
<name>A0A921RMH4_SORBI</name>
<keyword evidence="3 7" id="KW-0479">Metal-binding</keyword>
<sequence length="527" mass="57969">MEQISGTSALTVLLFLVPLLLILLSSLTLRSNSSSKKRRPPGPWSFPLVGSIHHMATSQPQAALRDLAARHGPVMLLRLGQVDTVVVSSPAAAQEVLQRNDLSFASRPSLVSSEIFCYGNLDLAFAPYGDYWRELRKLCVVELLSARKVRQLAPVRDGETMSLVAQIRAAANAGDKEAAGNLGGMLVSCTNSITGLATFGDGCSAERKEQFLSAVAVALSHSLGFCVSDLFPSLGFVDVLTGTRRRLWRAHRQLDELFDKIIDECEARWKRKDESAAAGDNLLSIMLRVRDNHELAFPFGNANIKAIIVDLFIAGTETISSAAEWVMSELIRHPEAMAKAQAEVQTAFNNIIPQHHESHMDGLHYTRLVIKETLRLHPSVPLLLPRICRNTCDIGGFEVAQGCRVVINAWAMARSPEYWGDDAEEFRPTRFETSSVAAAAADYKGTEEFQYLPFGSGRRMCPGSAFGMATLELVVARLLYYFDWSLPGGKTMMPPEELDMETVFGATAKRRNQLHLVATPRDVVVPV</sequence>
<dbReference type="Proteomes" id="UP000807115">
    <property type="component" value="Chromosome 2"/>
</dbReference>
<comment type="similarity">
    <text evidence="1 8">Belongs to the cytochrome P450 family.</text>
</comment>
<dbReference type="OrthoDB" id="1470350at2759"/>
<accession>A0A921RMH4</accession>
<dbReference type="InterPro" id="IPR017972">
    <property type="entry name" value="Cyt_P450_CS"/>
</dbReference>
<comment type="caution">
    <text evidence="9">The sequence shown here is derived from an EMBL/GenBank/DDBJ whole genome shotgun (WGS) entry which is preliminary data.</text>
</comment>
<dbReference type="GO" id="GO:0016705">
    <property type="term" value="F:oxidoreductase activity, acting on paired donors, with incorporation or reduction of molecular oxygen"/>
    <property type="evidence" value="ECO:0007669"/>
    <property type="project" value="InterPro"/>
</dbReference>
<dbReference type="PANTHER" id="PTHR47955">
    <property type="entry name" value="CYTOCHROME P450 FAMILY 71 PROTEIN"/>
    <property type="match status" value="1"/>
</dbReference>